<evidence type="ECO:0000313" key="2">
    <source>
        <dbReference type="Proteomes" id="UP001163324"/>
    </source>
</evidence>
<protein>
    <submittedName>
        <fullName evidence="1">Uncharacterized protein</fullName>
    </submittedName>
</protein>
<name>A0ACC0V5G2_9HYPO</name>
<dbReference type="EMBL" id="CM047943">
    <property type="protein sequence ID" value="KAI9900948.1"/>
    <property type="molecule type" value="Genomic_DNA"/>
</dbReference>
<proteinExistence type="predicted"/>
<keyword evidence="2" id="KW-1185">Reference proteome</keyword>
<organism evidence="1 2">
    <name type="scientific">Trichothecium roseum</name>
    <dbReference type="NCBI Taxonomy" id="47278"/>
    <lineage>
        <taxon>Eukaryota</taxon>
        <taxon>Fungi</taxon>
        <taxon>Dikarya</taxon>
        <taxon>Ascomycota</taxon>
        <taxon>Pezizomycotina</taxon>
        <taxon>Sordariomycetes</taxon>
        <taxon>Hypocreomycetidae</taxon>
        <taxon>Hypocreales</taxon>
        <taxon>Hypocreales incertae sedis</taxon>
        <taxon>Trichothecium</taxon>
    </lineage>
</organism>
<reference evidence="1" key="1">
    <citation type="submission" date="2022-10" db="EMBL/GenBank/DDBJ databases">
        <title>Complete Genome of Trichothecium roseum strain YXFP-22015, a Plant Pathogen Isolated from Citrus.</title>
        <authorList>
            <person name="Wang Y."/>
            <person name="Zhu L."/>
        </authorList>
    </citation>
    <scope>NUCLEOTIDE SEQUENCE</scope>
    <source>
        <strain evidence="1">YXFP-22015</strain>
    </source>
</reference>
<accession>A0ACC0V5G2</accession>
<comment type="caution">
    <text evidence="1">The sequence shown here is derived from an EMBL/GenBank/DDBJ whole genome shotgun (WGS) entry which is preliminary data.</text>
</comment>
<evidence type="ECO:0000313" key="1">
    <source>
        <dbReference type="EMBL" id="KAI9900948.1"/>
    </source>
</evidence>
<dbReference type="Proteomes" id="UP001163324">
    <property type="component" value="Chromosome 4"/>
</dbReference>
<sequence>MLHRAALASILLTASVSGNLDHDISAILARPSFQNATVGVEVRQLGSGDILFSRDAHRSTNPASNQKLGTSSAALSILGAEFRYNTTVIANSRPVDGVIDGDLWLRGSGDPSLNSTHLARLADDLVKVGVKRVAGKVIGDGSRFDTNFLGAGWSWDDEPYYYSAQVSGLNCDGNVVSVSISPGETEGEAAKITINSMDKDDEVYLKVQSSATTTEGGSPSLSATRLRGRNIITVSGSIPVGSKAITSQVTVEDPTAFTASRLVLALHDAGIEVAGRAENREVESKPPSEGKVLASWTSEQLSDLLKSFLKPSDNLYGEALLKTIGYTASPDSPGSAATGGAAMADFFASAGISISGINIADGSGLSRMDLVTARFICDLLEHIHTSFPEGDRKAFEDALPIGGVDGTLADRFVGTPVEGKVRGKTGSLSGVSALSGYVDGKGNGDGHVFSVLMSAVADSADAQKGQEDIVLAIFENS</sequence>
<gene>
    <name evidence="1" type="ORF">N3K66_005210</name>
</gene>